<dbReference type="EMBL" id="CP000815">
    <property type="protein sequence ID" value="ACB42821.1"/>
    <property type="molecule type" value="Genomic_DNA"/>
</dbReference>
<dbReference type="InterPro" id="IPR019250">
    <property type="entry name" value="DUF2227_metal-bd"/>
</dbReference>
<dbReference type="PANTHER" id="PTHR39085">
    <property type="entry name" value="SLL0924 PROTEIN"/>
    <property type="match status" value="1"/>
</dbReference>
<organism evidence="2">
    <name type="scientific">Paulinella chromatophora</name>
    <dbReference type="NCBI Taxonomy" id="39717"/>
    <lineage>
        <taxon>Eukaryota</taxon>
        <taxon>Sar</taxon>
        <taxon>Rhizaria</taxon>
        <taxon>Cercozoa</taxon>
        <taxon>Imbricatea</taxon>
        <taxon>Silicofilosea</taxon>
        <taxon>Euglyphida</taxon>
        <taxon>Paulinellidae</taxon>
        <taxon>Paulinella</taxon>
    </lineage>
</organism>
<keyword evidence="2" id="KW-0934">Plastid</keyword>
<dbReference type="Pfam" id="PF09988">
    <property type="entry name" value="DUF2227"/>
    <property type="match status" value="1"/>
</dbReference>
<evidence type="ECO:0000256" key="1">
    <source>
        <dbReference type="SAM" id="Phobius"/>
    </source>
</evidence>
<reference evidence="2" key="2">
    <citation type="journal article" date="2008" name="Curr. Biol.">
        <title>Chromatophore genome sequence of Paulinella sheds light on acquisition of photosynthesis by eukaryotes.</title>
        <authorList>
            <person name="Nowack E.C.M."/>
            <person name="Melkonian M."/>
            <person name="Gloeckner G."/>
        </authorList>
    </citation>
    <scope>NUCLEOTIDE SEQUENCE [LARGE SCALE GENOMIC DNA]</scope>
</reference>
<dbReference type="AlphaFoldDB" id="B1X4F2"/>
<sequence length="150" mass="16866">MSSGRDHDKITCYYSLPFAILCAFGIGWKGFIVGGGTFLIGGLLFSPDLDIKSYPSRRWGLLSIIWRPYCYFLSHRSLLSHSPLLGTAGRVTYIIGLYFSIHILIWLLFSNVINVNVSVVINNFTNNYELLSCALVSIEISAWLHLLQDS</sequence>
<keyword evidence="1" id="KW-0812">Transmembrane</keyword>
<proteinExistence type="predicted"/>
<protein>
    <submittedName>
        <fullName evidence="2">Uncharacterized protein</fullName>
    </submittedName>
</protein>
<keyword evidence="1" id="KW-1133">Transmembrane helix</keyword>
<keyword evidence="1" id="KW-0472">Membrane</keyword>
<dbReference type="PANTHER" id="PTHR39085:SF1">
    <property type="entry name" value="SLL0924 PROTEIN"/>
    <property type="match status" value="1"/>
</dbReference>
<feature type="transmembrane region" description="Helical" evidence="1">
    <location>
        <begin position="12"/>
        <end position="39"/>
    </location>
</feature>
<evidence type="ECO:0000313" key="2">
    <source>
        <dbReference type="EMBL" id="ACB42821.1"/>
    </source>
</evidence>
<accession>B1X4F2</accession>
<dbReference type="GeneID" id="6481327"/>
<dbReference type="RefSeq" id="YP_002049031.1">
    <property type="nucleotide sequence ID" value="NC_011087.1"/>
</dbReference>
<name>B1X4F2_PAUCH</name>
<reference evidence="2" key="1">
    <citation type="submission" date="2007-08" db="EMBL/GenBank/DDBJ databases">
        <authorList>
            <person name="Gloeckner G."/>
            <person name="Nowack E."/>
            <person name="Melkonian M."/>
        </authorList>
    </citation>
    <scope>NUCLEOTIDE SEQUENCE</scope>
</reference>
<gene>
    <name evidence="2" type="ordered locus">PCC_0381</name>
</gene>
<geneLocation type="organellar chromatophore" evidence="2"/>
<feature type="transmembrane region" description="Helical" evidence="1">
    <location>
        <begin position="91"/>
        <end position="109"/>
    </location>
</feature>